<keyword evidence="2" id="KW-1185">Reference proteome</keyword>
<gene>
    <name evidence="1" type="ORF">SAMN05216323_108617</name>
</gene>
<dbReference type="AlphaFoldDB" id="A0A1G6S3X0"/>
<proteinExistence type="predicted"/>
<dbReference type="EMBL" id="FMYP01000086">
    <property type="protein sequence ID" value="SDD11612.1"/>
    <property type="molecule type" value="Genomic_DNA"/>
</dbReference>
<reference evidence="1 2" key="1">
    <citation type="submission" date="2016-09" db="EMBL/GenBank/DDBJ databases">
        <authorList>
            <person name="Capua I."/>
            <person name="De Benedictis P."/>
            <person name="Joannis T."/>
            <person name="Lombin L.H."/>
            <person name="Cattoli G."/>
        </authorList>
    </citation>
    <scope>NUCLEOTIDE SEQUENCE [LARGE SCALE GENOMIC DNA]</scope>
    <source>
        <strain evidence="1 2">A7P-90m</strain>
    </source>
</reference>
<protein>
    <submittedName>
        <fullName evidence="1">Uncharacterized protein</fullName>
    </submittedName>
</protein>
<name>A0A1G6S3X0_9BACT</name>
<evidence type="ECO:0000313" key="1">
    <source>
        <dbReference type="EMBL" id="SDD11612.1"/>
    </source>
</evidence>
<feature type="non-terminal residue" evidence="1">
    <location>
        <position position="67"/>
    </location>
</feature>
<dbReference type="Proteomes" id="UP000199452">
    <property type="component" value="Unassembled WGS sequence"/>
</dbReference>
<evidence type="ECO:0000313" key="2">
    <source>
        <dbReference type="Proteomes" id="UP000199452"/>
    </source>
</evidence>
<organism evidence="1 2">
    <name type="scientific">Williamwhitmania taraxaci</name>
    <dbReference type="NCBI Taxonomy" id="1640674"/>
    <lineage>
        <taxon>Bacteria</taxon>
        <taxon>Pseudomonadati</taxon>
        <taxon>Bacteroidota</taxon>
        <taxon>Bacteroidia</taxon>
        <taxon>Bacteroidales</taxon>
        <taxon>Williamwhitmaniaceae</taxon>
        <taxon>Williamwhitmania</taxon>
    </lineage>
</organism>
<sequence>MKQEYHSNATTNLHMRLDINKSNLTNLMLANKFGISEPTVSKWKNRAIFEDKSSRPHTIHYALNDFE</sequence>
<accession>A0A1G6S3X0</accession>